<dbReference type="EMBL" id="LLXI01001940">
    <property type="protein sequence ID" value="PKY55717.1"/>
    <property type="molecule type" value="Genomic_DNA"/>
</dbReference>
<name>A0A2I1HA23_9GLOM</name>
<organism evidence="1 2">
    <name type="scientific">Rhizophagus irregularis</name>
    <dbReference type="NCBI Taxonomy" id="588596"/>
    <lineage>
        <taxon>Eukaryota</taxon>
        <taxon>Fungi</taxon>
        <taxon>Fungi incertae sedis</taxon>
        <taxon>Mucoromycota</taxon>
        <taxon>Glomeromycotina</taxon>
        <taxon>Glomeromycetes</taxon>
        <taxon>Glomerales</taxon>
        <taxon>Glomeraceae</taxon>
        <taxon>Rhizophagus</taxon>
    </lineage>
</organism>
<evidence type="ECO:0000313" key="1">
    <source>
        <dbReference type="EMBL" id="PKY55717.1"/>
    </source>
</evidence>
<proteinExistence type="predicted"/>
<dbReference type="Gene3D" id="1.10.443.10">
    <property type="entry name" value="Intergrase catalytic core"/>
    <property type="match status" value="1"/>
</dbReference>
<dbReference type="PANTHER" id="PTHR46963:SF4">
    <property type="entry name" value="HYPOTHETICAL PROTEIN MGC115716"/>
    <property type="match status" value="1"/>
</dbReference>
<reference evidence="1 2" key="1">
    <citation type="submission" date="2015-10" db="EMBL/GenBank/DDBJ databases">
        <title>Genome analyses suggest a sexual origin of heterokaryosis in a supposedly ancient asexual fungus.</title>
        <authorList>
            <person name="Ropars J."/>
            <person name="Sedzielewska K."/>
            <person name="Noel J."/>
            <person name="Charron P."/>
            <person name="Farinelli L."/>
            <person name="Marton T."/>
            <person name="Kruger M."/>
            <person name="Pelin A."/>
            <person name="Brachmann A."/>
            <person name="Corradi N."/>
        </authorList>
    </citation>
    <scope>NUCLEOTIDE SEQUENCE [LARGE SCALE GENOMIC DNA]</scope>
    <source>
        <strain evidence="1 2">A4</strain>
    </source>
</reference>
<protein>
    <submittedName>
        <fullName evidence="1">Uncharacterized protein</fullName>
    </submittedName>
</protein>
<dbReference type="GO" id="GO:0015074">
    <property type="term" value="P:DNA integration"/>
    <property type="evidence" value="ECO:0007669"/>
    <property type="project" value="InterPro"/>
</dbReference>
<keyword evidence="2" id="KW-1185">Reference proteome</keyword>
<dbReference type="InterPro" id="IPR042838">
    <property type="entry name" value="KIAA1958"/>
</dbReference>
<gene>
    <name evidence="1" type="ORF">RhiirA4_427722</name>
</gene>
<dbReference type="PANTHER" id="PTHR46963">
    <property type="entry name" value="SIMILAR TO RIKEN CDNA E130308A19"/>
    <property type="match status" value="1"/>
</dbReference>
<evidence type="ECO:0000313" key="2">
    <source>
        <dbReference type="Proteomes" id="UP000234323"/>
    </source>
</evidence>
<sequence length="218" mass="25263">MANEYNSNIEFFKEFGQVKSTTNATKIWLRNLEEFRRGKFVEEKIEYVSSAQELDKQLATYIAEMKQKNGQQYSASSIRCAIAAIHRHLVKNSVITGLDLHNQATFPTFWEVINGKIKFLSDLGLNDAKGIRGKEHSTLLLEDFVKREDGGFTVYIYRSKTNQRGAFGSRGKADKILIPYNEEIISYYEKYISSRPRDADPEFYLQEKDDEDGWYIIL</sequence>
<dbReference type="InterPro" id="IPR013762">
    <property type="entry name" value="Integrase-like_cat_sf"/>
</dbReference>
<dbReference type="GO" id="GO:0006310">
    <property type="term" value="P:DNA recombination"/>
    <property type="evidence" value="ECO:0007669"/>
    <property type="project" value="InterPro"/>
</dbReference>
<comment type="caution">
    <text evidence="1">The sequence shown here is derived from an EMBL/GenBank/DDBJ whole genome shotgun (WGS) entry which is preliminary data.</text>
</comment>
<dbReference type="VEuPathDB" id="FungiDB:RhiirA1_474305"/>
<dbReference type="Proteomes" id="UP000234323">
    <property type="component" value="Unassembled WGS sequence"/>
</dbReference>
<dbReference type="VEuPathDB" id="FungiDB:RhiirFUN_011464"/>
<dbReference type="AlphaFoldDB" id="A0A2I1HA23"/>
<dbReference type="VEuPathDB" id="FungiDB:FUN_015588"/>
<dbReference type="GO" id="GO:0003677">
    <property type="term" value="F:DNA binding"/>
    <property type="evidence" value="ECO:0007669"/>
    <property type="project" value="InterPro"/>
</dbReference>
<accession>A0A2I1HA23</accession>